<proteinExistence type="predicted"/>
<sequence>MSTTYRLQLSVAPISPAEAERTLLAIKRAWCMPSWVRRKTLADQVILLEVRHEAELKSGESADWFVERIGAAIWQETGRYVRISVDIAPHEAPDGRIYVLDEPAYWRIMQSFRLSSTRFS</sequence>
<dbReference type="RefSeq" id="WP_221005392.1">
    <property type="nucleotide sequence ID" value="NZ_CP081150.1"/>
</dbReference>
<accession>A0ABX8Z762</accession>
<name>A0ABX8Z762_9NEIS</name>
<protein>
    <submittedName>
        <fullName evidence="1">Uncharacterized protein</fullName>
    </submittedName>
</protein>
<gene>
    <name evidence="1" type="ORF">K4H28_11840</name>
</gene>
<keyword evidence="2" id="KW-1185">Reference proteome</keyword>
<evidence type="ECO:0000313" key="1">
    <source>
        <dbReference type="EMBL" id="QZA76995.1"/>
    </source>
</evidence>
<reference evidence="1 2" key="1">
    <citation type="submission" date="2021-08" db="EMBL/GenBank/DDBJ databases">
        <title>complete genome sequencing of Deefgea sp. D25.</title>
        <authorList>
            <person name="Bae J.-W."/>
            <person name="Gim D.-H."/>
        </authorList>
    </citation>
    <scope>NUCLEOTIDE SEQUENCE [LARGE SCALE GENOMIC DNA]</scope>
    <source>
        <strain evidence="1 2">D25</strain>
    </source>
</reference>
<organism evidence="1 2">
    <name type="scientific">Deefgea tanakiae</name>
    <dbReference type="NCBI Taxonomy" id="2865840"/>
    <lineage>
        <taxon>Bacteria</taxon>
        <taxon>Pseudomonadati</taxon>
        <taxon>Pseudomonadota</taxon>
        <taxon>Betaproteobacteria</taxon>
        <taxon>Neisseriales</taxon>
        <taxon>Chitinibacteraceae</taxon>
        <taxon>Deefgea</taxon>
    </lineage>
</organism>
<dbReference type="Proteomes" id="UP000825679">
    <property type="component" value="Chromosome"/>
</dbReference>
<evidence type="ECO:0000313" key="2">
    <source>
        <dbReference type="Proteomes" id="UP000825679"/>
    </source>
</evidence>
<dbReference type="EMBL" id="CP081150">
    <property type="protein sequence ID" value="QZA76995.1"/>
    <property type="molecule type" value="Genomic_DNA"/>
</dbReference>